<comment type="caution">
    <text evidence="1">The sequence shown here is derived from an EMBL/GenBank/DDBJ whole genome shotgun (WGS) entry which is preliminary data.</text>
</comment>
<keyword evidence="2" id="KW-1185">Reference proteome</keyword>
<protein>
    <submittedName>
        <fullName evidence="1">Uncharacterized protein</fullName>
    </submittedName>
</protein>
<sequence>MVLSSAAADLPQEFTHTRRAELLNTLGRTESFGVEDICDRRGLLPGLGQFPGPVCQAGKVAELVQPSDRADDLAVAPVAAGPGDPDRDAFTVPDDGHVDLLDQVPYQLFAVRIGCRRSPPDGRQVLGQGADLLALLGGQDARPGGGEAVVLLAQLLALAQRLFPAALQLAYDQTVSGSASWYWRRARPTA</sequence>
<dbReference type="Proteomes" id="UP000476310">
    <property type="component" value="Unassembled WGS sequence"/>
</dbReference>
<accession>A0A6G4ATA4</accession>
<organism evidence="1 2">
    <name type="scientific">Streptomyces rhizosphaericus</name>
    <dbReference type="NCBI Taxonomy" id="114699"/>
    <lineage>
        <taxon>Bacteria</taxon>
        <taxon>Bacillati</taxon>
        <taxon>Actinomycetota</taxon>
        <taxon>Actinomycetes</taxon>
        <taxon>Kitasatosporales</taxon>
        <taxon>Streptomycetaceae</taxon>
        <taxon>Streptomyces</taxon>
        <taxon>Streptomyces violaceusniger group</taxon>
    </lineage>
</organism>
<gene>
    <name evidence="1" type="ORF">G4H13_40640</name>
</gene>
<name>A0A6G4ATA4_9ACTN</name>
<dbReference type="EMBL" id="JAAIKT010000083">
    <property type="protein sequence ID" value="NEW76492.1"/>
    <property type="molecule type" value="Genomic_DNA"/>
</dbReference>
<evidence type="ECO:0000313" key="1">
    <source>
        <dbReference type="EMBL" id="NEW76492.1"/>
    </source>
</evidence>
<reference evidence="1" key="1">
    <citation type="submission" date="2020-02" db="EMBL/GenBank/DDBJ databases">
        <title>A new Streptomyces sp. for controlling soil-borne diseases.</title>
        <authorList>
            <person name="Li X."/>
            <person name="Tian Y."/>
            <person name="Gao K."/>
        </authorList>
    </citation>
    <scope>NUCLEOTIDE SEQUENCE [LARGE SCALE GENOMIC DNA]</scope>
    <source>
        <strain evidence="1">0250</strain>
    </source>
</reference>
<dbReference type="AlphaFoldDB" id="A0A6G4ATA4"/>
<proteinExistence type="predicted"/>
<evidence type="ECO:0000313" key="2">
    <source>
        <dbReference type="Proteomes" id="UP000476310"/>
    </source>
</evidence>
<dbReference type="RefSeq" id="WP_164435428.1">
    <property type="nucleotide sequence ID" value="NZ_JAAIKT010000083.1"/>
</dbReference>